<sequence length="155" mass="17967">MSLLNTISVDITKDKNIINYPILGDILIEIQGDLEIEKPNEPDVTKEFKFGELDFTLHINEEQLELVKKELNVEKEDIDLQKLGQLSNELKEAICKSNDKKECTIYIGTKQRLIGKLLKLPEPLAVLEMKEQEKITINKIIKYKFKFVDRPLPIM</sequence>
<dbReference type="AlphaFoldDB" id="A0A1B7TJK5"/>
<dbReference type="InterPro" id="IPR018607">
    <property type="entry name" value="Ctf8"/>
</dbReference>
<gene>
    <name evidence="1" type="ORF">HANVADRAFT_51341</name>
</gene>
<proteinExistence type="predicted"/>
<dbReference type="OrthoDB" id="3972556at2759"/>
<dbReference type="GO" id="GO:0007064">
    <property type="term" value="P:mitotic sister chromatid cohesion"/>
    <property type="evidence" value="ECO:0007669"/>
    <property type="project" value="InterPro"/>
</dbReference>
<accession>A0A1B7TJK5</accession>
<name>A0A1B7TJK5_9ASCO</name>
<evidence type="ECO:0008006" key="3">
    <source>
        <dbReference type="Google" id="ProtNLM"/>
    </source>
</evidence>
<evidence type="ECO:0000313" key="1">
    <source>
        <dbReference type="EMBL" id="OBA28917.1"/>
    </source>
</evidence>
<evidence type="ECO:0000313" key="2">
    <source>
        <dbReference type="Proteomes" id="UP000092321"/>
    </source>
</evidence>
<protein>
    <recommendedName>
        <fullName evidence="3">Ctf8-domain-containing protein</fullName>
    </recommendedName>
</protein>
<dbReference type="Pfam" id="PF09696">
    <property type="entry name" value="Ctf8"/>
    <property type="match status" value="1"/>
</dbReference>
<comment type="caution">
    <text evidence="1">The sequence shown here is derived from an EMBL/GenBank/DDBJ whole genome shotgun (WGS) entry which is preliminary data.</text>
</comment>
<reference evidence="2" key="1">
    <citation type="journal article" date="2016" name="Proc. Natl. Acad. Sci. U.S.A.">
        <title>Comparative genomics of biotechnologically important yeasts.</title>
        <authorList>
            <person name="Riley R."/>
            <person name="Haridas S."/>
            <person name="Wolfe K.H."/>
            <person name="Lopes M.R."/>
            <person name="Hittinger C.T."/>
            <person name="Goeker M."/>
            <person name="Salamov A.A."/>
            <person name="Wisecaver J.H."/>
            <person name="Long T.M."/>
            <person name="Calvey C.H."/>
            <person name="Aerts A.L."/>
            <person name="Barry K.W."/>
            <person name="Choi C."/>
            <person name="Clum A."/>
            <person name="Coughlan A.Y."/>
            <person name="Deshpande S."/>
            <person name="Douglass A.P."/>
            <person name="Hanson S.J."/>
            <person name="Klenk H.-P."/>
            <person name="LaButti K.M."/>
            <person name="Lapidus A."/>
            <person name="Lindquist E.A."/>
            <person name="Lipzen A.M."/>
            <person name="Meier-Kolthoff J.P."/>
            <person name="Ohm R.A."/>
            <person name="Otillar R.P."/>
            <person name="Pangilinan J.L."/>
            <person name="Peng Y."/>
            <person name="Rokas A."/>
            <person name="Rosa C.A."/>
            <person name="Scheuner C."/>
            <person name="Sibirny A.A."/>
            <person name="Slot J.C."/>
            <person name="Stielow J.B."/>
            <person name="Sun H."/>
            <person name="Kurtzman C.P."/>
            <person name="Blackwell M."/>
            <person name="Grigoriev I.V."/>
            <person name="Jeffries T.W."/>
        </authorList>
    </citation>
    <scope>NUCLEOTIDE SEQUENCE [LARGE SCALE GENOMIC DNA]</scope>
    <source>
        <strain evidence="2">NRRL Y-1626</strain>
    </source>
</reference>
<dbReference type="Proteomes" id="UP000092321">
    <property type="component" value="Unassembled WGS sequence"/>
</dbReference>
<organism evidence="1 2">
    <name type="scientific">Hanseniaspora valbyensis NRRL Y-1626</name>
    <dbReference type="NCBI Taxonomy" id="766949"/>
    <lineage>
        <taxon>Eukaryota</taxon>
        <taxon>Fungi</taxon>
        <taxon>Dikarya</taxon>
        <taxon>Ascomycota</taxon>
        <taxon>Saccharomycotina</taxon>
        <taxon>Saccharomycetes</taxon>
        <taxon>Saccharomycodales</taxon>
        <taxon>Saccharomycodaceae</taxon>
        <taxon>Hanseniaspora</taxon>
    </lineage>
</organism>
<dbReference type="GO" id="GO:0031390">
    <property type="term" value="C:Ctf18 RFC-like complex"/>
    <property type="evidence" value="ECO:0007669"/>
    <property type="project" value="InterPro"/>
</dbReference>
<dbReference type="EMBL" id="LXPE01000002">
    <property type="protein sequence ID" value="OBA28917.1"/>
    <property type="molecule type" value="Genomic_DNA"/>
</dbReference>
<keyword evidence="2" id="KW-1185">Reference proteome</keyword>